<evidence type="ECO:0008006" key="7">
    <source>
        <dbReference type="Google" id="ProtNLM"/>
    </source>
</evidence>
<dbReference type="EMBL" id="JRMP02000026">
    <property type="protein sequence ID" value="TLD91868.1"/>
    <property type="molecule type" value="Genomic_DNA"/>
</dbReference>
<dbReference type="Proteomes" id="UP000477070">
    <property type="component" value="Unassembled WGS sequence"/>
</dbReference>
<proteinExistence type="predicted"/>
<reference evidence="3 6" key="4">
    <citation type="submission" date="2019-12" db="EMBL/GenBank/DDBJ databases">
        <title>Multi-Generational Helicobacter saguini Isolates.</title>
        <authorList>
            <person name="Mannion A."/>
            <person name="Shen Z."/>
            <person name="Fox J.G."/>
        </authorList>
    </citation>
    <scope>NUCLEOTIDE SEQUENCE [LARGE SCALE GENOMIC DNA]</scope>
    <source>
        <strain evidence="3">16-048</strain>
        <strain evidence="6">16-048 (F4)</strain>
    </source>
</reference>
<gene>
    <name evidence="3" type="ORF">DCO61_01645</name>
    <name evidence="4" type="ORF">LS64_011130</name>
</gene>
<feature type="coiled-coil region" evidence="1">
    <location>
        <begin position="79"/>
        <end position="106"/>
    </location>
</feature>
<dbReference type="OrthoDB" id="5373140at2"/>
<keyword evidence="2" id="KW-1133">Transmembrane helix</keyword>
<organism evidence="4 5">
    <name type="scientific">Helicobacter saguini</name>
    <dbReference type="NCBI Taxonomy" id="1548018"/>
    <lineage>
        <taxon>Bacteria</taxon>
        <taxon>Pseudomonadati</taxon>
        <taxon>Campylobacterota</taxon>
        <taxon>Epsilonproteobacteria</taxon>
        <taxon>Campylobacterales</taxon>
        <taxon>Helicobacteraceae</taxon>
        <taxon>Helicobacter</taxon>
    </lineage>
</organism>
<reference evidence="4" key="3">
    <citation type="submission" date="2018-04" db="EMBL/GenBank/DDBJ databases">
        <authorList>
            <person name="Sheh A."/>
            <person name="Shen Z."/>
            <person name="Mannion A.J."/>
            <person name="Fox J.G."/>
        </authorList>
    </citation>
    <scope>NUCLEOTIDE SEQUENCE</scope>
    <source>
        <strain evidence="4">MIT 97-6194</strain>
    </source>
</reference>
<keyword evidence="1" id="KW-0175">Coiled coil</keyword>
<keyword evidence="2" id="KW-0472">Membrane</keyword>
<keyword evidence="5" id="KW-1185">Reference proteome</keyword>
<evidence type="ECO:0000313" key="6">
    <source>
        <dbReference type="Proteomes" id="UP000477070"/>
    </source>
</evidence>
<sequence>MNKVKLKNVKNIESKTNSKDFNNRISSNEKEELLNFKVQEQGISKFNLLTAFCILLLVLSIIIPKIYLANNIYYVSRDISRLNSEKNLLDEEKIKLDKEIETINNKHLMLEIVGK</sequence>
<feature type="transmembrane region" description="Helical" evidence="2">
    <location>
        <begin position="46"/>
        <end position="67"/>
    </location>
</feature>
<accession>A0A347W1T3</accession>
<evidence type="ECO:0000313" key="5">
    <source>
        <dbReference type="Proteomes" id="UP000029714"/>
    </source>
</evidence>
<reference evidence="4 5" key="2">
    <citation type="journal article" date="2016" name="Infect. Immun.">
        <title>Helicobacter saguini, a Novel Helicobacter Isolated from Cotton-Top Tamarins with Ulcerative Colitis, Has Proinflammatory Properties and Induces Typhlocolitis and Dysplasia in Gnotobiotic IL-10-/- Mice.</title>
        <authorList>
            <person name="Shen Z."/>
            <person name="Mannion A."/>
            <person name="Whary M.T."/>
            <person name="Muthupalani S."/>
            <person name="Sheh A."/>
            <person name="Feng Y."/>
            <person name="Gong G."/>
            <person name="Vandamme P."/>
            <person name="Holcombe H.R."/>
            <person name="Paster B.J."/>
            <person name="Fox J.G."/>
        </authorList>
    </citation>
    <scope>NUCLEOTIDE SEQUENCE [LARGE SCALE GENOMIC DNA]</scope>
    <source>
        <strain evidence="4 5">MIT 97-6194</strain>
    </source>
</reference>
<reference evidence="4 5" key="1">
    <citation type="journal article" date="2014" name="Genome Announc.">
        <title>Draft genome sequences of eight enterohepatic helicobacter species isolated from both laboratory and wild rodents.</title>
        <authorList>
            <person name="Sheh A."/>
            <person name="Shen Z."/>
            <person name="Fox J.G."/>
        </authorList>
    </citation>
    <scope>NUCLEOTIDE SEQUENCE [LARGE SCALE GENOMIC DNA]</scope>
    <source>
        <strain evidence="4 5">MIT 97-6194</strain>
    </source>
</reference>
<evidence type="ECO:0000256" key="2">
    <source>
        <dbReference type="SAM" id="Phobius"/>
    </source>
</evidence>
<dbReference type="RefSeq" id="WP_052062340.1">
    <property type="nucleotide sequence ID" value="NZ_JRMP02000026.1"/>
</dbReference>
<dbReference type="Proteomes" id="UP000029714">
    <property type="component" value="Unassembled WGS sequence"/>
</dbReference>
<name>A0A347W1T3_9HELI</name>
<evidence type="ECO:0000313" key="4">
    <source>
        <dbReference type="EMBL" id="TLD91868.1"/>
    </source>
</evidence>
<comment type="caution">
    <text evidence="4">The sequence shown here is derived from an EMBL/GenBank/DDBJ whole genome shotgun (WGS) entry which is preliminary data.</text>
</comment>
<keyword evidence="2" id="KW-0812">Transmembrane</keyword>
<protein>
    <recommendedName>
        <fullName evidence="7">Cell division protein FtsL</fullName>
    </recommendedName>
</protein>
<evidence type="ECO:0000256" key="1">
    <source>
        <dbReference type="SAM" id="Coils"/>
    </source>
</evidence>
<dbReference type="EMBL" id="QBIU01000001">
    <property type="protein sequence ID" value="MWV68762.1"/>
    <property type="molecule type" value="Genomic_DNA"/>
</dbReference>
<evidence type="ECO:0000313" key="3">
    <source>
        <dbReference type="EMBL" id="MWV68762.1"/>
    </source>
</evidence>
<dbReference type="AlphaFoldDB" id="A0A347W1T3"/>